<evidence type="ECO:0000313" key="1">
    <source>
        <dbReference type="EMBL" id="OMG38970.1"/>
    </source>
</evidence>
<comment type="caution">
    <text evidence="1">The sequence shown here is derived from an EMBL/GenBank/DDBJ whole genome shotgun (WGS) entry which is preliminary data.</text>
</comment>
<protein>
    <submittedName>
        <fullName evidence="1">Uncharacterized protein</fullName>
    </submittedName>
</protein>
<organism evidence="1 2">
    <name type="scientific">Actinomyces naeslundii</name>
    <dbReference type="NCBI Taxonomy" id="1655"/>
    <lineage>
        <taxon>Bacteria</taxon>
        <taxon>Bacillati</taxon>
        <taxon>Actinomycetota</taxon>
        <taxon>Actinomycetes</taxon>
        <taxon>Actinomycetales</taxon>
        <taxon>Actinomycetaceae</taxon>
        <taxon>Actinomyces</taxon>
    </lineage>
</organism>
<name>A0A854D8U0_ACTNA</name>
<gene>
    <name evidence="1" type="ORF">BKH33_00275</name>
</gene>
<proteinExistence type="predicted"/>
<dbReference type="AlphaFoldDB" id="A0A854D8U0"/>
<dbReference type="Proteomes" id="UP000187035">
    <property type="component" value="Unassembled WGS sequence"/>
</dbReference>
<reference evidence="1 2" key="1">
    <citation type="submission" date="2016-12" db="EMBL/GenBank/DDBJ databases">
        <title>Genomic comparison of strains in the 'Actinomyces naeslundii' group.</title>
        <authorList>
            <person name="Mughal S.R."/>
            <person name="Do T."/>
            <person name="Gilbert S.C."/>
            <person name="Witherden E.A."/>
            <person name="Didelot X."/>
            <person name="Beighton D."/>
        </authorList>
    </citation>
    <scope>NUCLEOTIDE SEQUENCE [LARGE SCALE GENOMIC DNA]</scope>
    <source>
        <strain evidence="1 2">NCTC 10301</strain>
    </source>
</reference>
<accession>A0A854D8U0</accession>
<sequence length="81" mass="8304">MHIVAHPVIVSPVSALVPMTRRCACGLGVVAVQNGFLIPEKVMVVSVRCGTMGRAALPADDAALSRARGSATTYVRQGAGS</sequence>
<evidence type="ECO:0000313" key="2">
    <source>
        <dbReference type="Proteomes" id="UP000187035"/>
    </source>
</evidence>
<dbReference type="EMBL" id="MSRR01000001">
    <property type="protein sequence ID" value="OMG38970.1"/>
    <property type="molecule type" value="Genomic_DNA"/>
</dbReference>